<dbReference type="SUPFAM" id="SSF81383">
    <property type="entry name" value="F-box domain"/>
    <property type="match status" value="1"/>
</dbReference>
<keyword evidence="4" id="KW-1185">Reference proteome</keyword>
<evidence type="ECO:0000313" key="3">
    <source>
        <dbReference type="EMBL" id="KUJ18689.1"/>
    </source>
</evidence>
<accession>A0A194XEX6</accession>
<dbReference type="AlphaFoldDB" id="A0A194XEX6"/>
<reference evidence="3 4" key="1">
    <citation type="submission" date="2015-10" db="EMBL/GenBank/DDBJ databases">
        <title>Full genome of DAOMC 229536 Phialocephala scopiformis, a fungal endophyte of spruce producing the potent anti-insectan compound rugulosin.</title>
        <authorList>
            <consortium name="DOE Joint Genome Institute"/>
            <person name="Walker A.K."/>
            <person name="Frasz S.L."/>
            <person name="Seifert K.A."/>
            <person name="Miller J.D."/>
            <person name="Mondo S.J."/>
            <person name="Labutti K."/>
            <person name="Lipzen A."/>
            <person name="Dockter R."/>
            <person name="Kennedy M."/>
            <person name="Grigoriev I.V."/>
            <person name="Spatafora J.W."/>
        </authorList>
    </citation>
    <scope>NUCLEOTIDE SEQUENCE [LARGE SCALE GENOMIC DNA]</scope>
    <source>
        <strain evidence="3 4">CBS 120377</strain>
    </source>
</reference>
<dbReference type="InParanoid" id="A0A194XEX6"/>
<dbReference type="KEGG" id="psco:LY89DRAFT_774721"/>
<evidence type="ECO:0000256" key="1">
    <source>
        <dbReference type="SAM" id="MobiDB-lite"/>
    </source>
</evidence>
<dbReference type="InterPro" id="IPR036047">
    <property type="entry name" value="F-box-like_dom_sf"/>
</dbReference>
<protein>
    <recommendedName>
        <fullName evidence="2">F-box domain-containing protein</fullName>
    </recommendedName>
</protein>
<proteinExistence type="predicted"/>
<dbReference type="EMBL" id="KQ947412">
    <property type="protein sequence ID" value="KUJ18689.1"/>
    <property type="molecule type" value="Genomic_DNA"/>
</dbReference>
<sequence length="148" mass="16678">MAPADSDLPDSEVDTYKSAGGQRAWSLSDAIELAKKIQSERDRDQERPIDKSKIGNIPTEIQLLIFSYLPEGNSACLGLTCKKLYAIHHDNYPKTHSRARCEDSIGRSGHLRSYLIGFMGYSWCRRQLLAHMAALQQELIDMGLQCSY</sequence>
<organism evidence="3 4">
    <name type="scientific">Mollisia scopiformis</name>
    <name type="common">Conifer needle endophyte fungus</name>
    <name type="synonym">Phialocephala scopiformis</name>
    <dbReference type="NCBI Taxonomy" id="149040"/>
    <lineage>
        <taxon>Eukaryota</taxon>
        <taxon>Fungi</taxon>
        <taxon>Dikarya</taxon>
        <taxon>Ascomycota</taxon>
        <taxon>Pezizomycotina</taxon>
        <taxon>Leotiomycetes</taxon>
        <taxon>Helotiales</taxon>
        <taxon>Mollisiaceae</taxon>
        <taxon>Mollisia</taxon>
    </lineage>
</organism>
<dbReference type="GeneID" id="28831700"/>
<dbReference type="Pfam" id="PF12937">
    <property type="entry name" value="F-box-like"/>
    <property type="match status" value="1"/>
</dbReference>
<evidence type="ECO:0000259" key="2">
    <source>
        <dbReference type="Pfam" id="PF12937"/>
    </source>
</evidence>
<feature type="domain" description="F-box" evidence="2">
    <location>
        <begin position="55"/>
        <end position="91"/>
    </location>
</feature>
<dbReference type="CDD" id="cd09917">
    <property type="entry name" value="F-box_SF"/>
    <property type="match status" value="1"/>
</dbReference>
<name>A0A194XEX6_MOLSC</name>
<evidence type="ECO:0000313" key="4">
    <source>
        <dbReference type="Proteomes" id="UP000070700"/>
    </source>
</evidence>
<feature type="region of interest" description="Disordered" evidence="1">
    <location>
        <begin position="1"/>
        <end position="22"/>
    </location>
</feature>
<dbReference type="RefSeq" id="XP_018073044.1">
    <property type="nucleotide sequence ID" value="XM_018221974.1"/>
</dbReference>
<dbReference type="OrthoDB" id="3565232at2759"/>
<gene>
    <name evidence="3" type="ORF">LY89DRAFT_774721</name>
</gene>
<dbReference type="InterPro" id="IPR001810">
    <property type="entry name" value="F-box_dom"/>
</dbReference>
<dbReference type="Proteomes" id="UP000070700">
    <property type="component" value="Unassembled WGS sequence"/>
</dbReference>